<organism evidence="1 2">
    <name type="scientific">Colletotrichum tofieldiae</name>
    <dbReference type="NCBI Taxonomy" id="708197"/>
    <lineage>
        <taxon>Eukaryota</taxon>
        <taxon>Fungi</taxon>
        <taxon>Dikarya</taxon>
        <taxon>Ascomycota</taxon>
        <taxon>Pezizomycotina</taxon>
        <taxon>Sordariomycetes</taxon>
        <taxon>Hypocreomycetidae</taxon>
        <taxon>Glomerellales</taxon>
        <taxon>Glomerellaceae</taxon>
        <taxon>Colletotrichum</taxon>
        <taxon>Colletotrichum spaethianum species complex</taxon>
    </lineage>
</organism>
<sequence length="188" mass="21886">MLEADLRQFTLETDEDGSLEREPHPLNLTRDHFIPLRSIFPVDAWKNLAHFGLSRFLINQQGLFDFLTNNGDYRELLFHIRNGLSWQGRAARPRLLIRDWMDRILGERAIWLENELQEFLYNEDENPNCVSCGCANLNLLYPNYEDIPACDWYVKADGTWPGSRAPTAKRDVFHNATDITDDNDDEDG</sequence>
<evidence type="ECO:0000313" key="2">
    <source>
        <dbReference type="Proteomes" id="UP000076552"/>
    </source>
</evidence>
<reference evidence="1 2" key="1">
    <citation type="submission" date="2015-06" db="EMBL/GenBank/DDBJ databases">
        <title>Survival trade-offs in plant roots during colonization by closely related pathogenic and mutualistic fungi.</title>
        <authorList>
            <person name="Hacquard S."/>
            <person name="Kracher B."/>
            <person name="Hiruma K."/>
            <person name="Weinman A."/>
            <person name="Muench P."/>
            <person name="Garrido Oter R."/>
            <person name="Ver Loren van Themaat E."/>
            <person name="Dallerey J.-F."/>
            <person name="Damm U."/>
            <person name="Henrissat B."/>
            <person name="Lespinet O."/>
            <person name="Thon M."/>
            <person name="Kemen E."/>
            <person name="McHardy A.C."/>
            <person name="Schulze-Lefert P."/>
            <person name="O'Connell R.J."/>
        </authorList>
    </citation>
    <scope>NUCLEOTIDE SEQUENCE [LARGE SCALE GENOMIC DNA]</scope>
    <source>
        <strain evidence="1 2">0861</strain>
    </source>
</reference>
<protein>
    <submittedName>
        <fullName evidence="1">F-box cyclin-like</fullName>
    </submittedName>
</protein>
<dbReference type="STRING" id="708197.A0A161Y438"/>
<accession>A0A161Y438</accession>
<dbReference type="AlphaFoldDB" id="A0A161Y438"/>
<comment type="caution">
    <text evidence="1">The sequence shown here is derived from an EMBL/GenBank/DDBJ whole genome shotgun (WGS) entry which is preliminary data.</text>
</comment>
<name>A0A161Y438_9PEZI</name>
<evidence type="ECO:0000313" key="1">
    <source>
        <dbReference type="EMBL" id="KZL66447.1"/>
    </source>
</evidence>
<keyword evidence="2" id="KW-1185">Reference proteome</keyword>
<proteinExistence type="predicted"/>
<dbReference type="Proteomes" id="UP000076552">
    <property type="component" value="Unassembled WGS sequence"/>
</dbReference>
<gene>
    <name evidence="1" type="ORF">CT0861_10988</name>
</gene>
<dbReference type="EMBL" id="LFIV01000177">
    <property type="protein sequence ID" value="KZL66447.1"/>
    <property type="molecule type" value="Genomic_DNA"/>
</dbReference>